<evidence type="ECO:0000313" key="7">
    <source>
        <dbReference type="EMBL" id="TDL10059.1"/>
    </source>
</evidence>
<feature type="transmembrane region" description="Helical" evidence="6">
    <location>
        <begin position="104"/>
        <end position="122"/>
    </location>
</feature>
<accession>A0A4R5X8M6</accession>
<dbReference type="Proteomes" id="UP000294952">
    <property type="component" value="Unassembled WGS sequence"/>
</dbReference>
<comment type="subcellular location">
    <subcellularLocation>
        <location evidence="1">Cell membrane</location>
        <topology evidence="1">Multi-pass membrane protein</topology>
    </subcellularLocation>
</comment>
<dbReference type="RefSeq" id="WP_133413439.1">
    <property type="nucleotide sequence ID" value="NZ_CALTXN010000014.1"/>
</dbReference>
<feature type="transmembrane region" description="Helical" evidence="6">
    <location>
        <begin position="134"/>
        <end position="151"/>
    </location>
</feature>
<dbReference type="Pfam" id="PF13440">
    <property type="entry name" value="Polysacc_synt_3"/>
    <property type="match status" value="1"/>
</dbReference>
<feature type="transmembrane region" description="Helical" evidence="6">
    <location>
        <begin position="360"/>
        <end position="378"/>
    </location>
</feature>
<keyword evidence="2" id="KW-1003">Cell membrane</keyword>
<evidence type="ECO:0000256" key="1">
    <source>
        <dbReference type="ARBA" id="ARBA00004651"/>
    </source>
</evidence>
<comment type="caution">
    <text evidence="7">The sequence shown here is derived from an EMBL/GenBank/DDBJ whole genome shotgun (WGS) entry which is preliminary data.</text>
</comment>
<evidence type="ECO:0008006" key="9">
    <source>
        <dbReference type="Google" id="ProtNLM"/>
    </source>
</evidence>
<evidence type="ECO:0000256" key="2">
    <source>
        <dbReference type="ARBA" id="ARBA00022475"/>
    </source>
</evidence>
<protein>
    <recommendedName>
        <fullName evidence="9">Polysaccharide biosynthesis protein</fullName>
    </recommendedName>
</protein>
<feature type="transmembrane region" description="Helical" evidence="6">
    <location>
        <begin position="292"/>
        <end position="312"/>
    </location>
</feature>
<dbReference type="AlphaFoldDB" id="A0A4R5X8M6"/>
<evidence type="ECO:0000256" key="4">
    <source>
        <dbReference type="ARBA" id="ARBA00022989"/>
    </source>
</evidence>
<evidence type="ECO:0000256" key="3">
    <source>
        <dbReference type="ARBA" id="ARBA00022692"/>
    </source>
</evidence>
<keyword evidence="3 6" id="KW-0812">Transmembrane</keyword>
<feature type="transmembrane region" description="Helical" evidence="6">
    <location>
        <begin position="74"/>
        <end position="98"/>
    </location>
</feature>
<feature type="transmembrane region" description="Helical" evidence="6">
    <location>
        <begin position="324"/>
        <end position="348"/>
    </location>
</feature>
<proteinExistence type="predicted"/>
<reference evidence="7 8" key="1">
    <citation type="submission" date="2019-01" db="EMBL/GenBank/DDBJ databases">
        <title>High-quality-draft genome sequences of five non-tuberculosis mycobacteriaceae isolated from a nosocomial environment.</title>
        <authorList>
            <person name="Tiago I."/>
            <person name="Alarico S."/>
            <person name="Pereira S.G."/>
            <person name="Coelho C."/>
            <person name="Maranha A."/>
            <person name="Empadinhas N."/>
        </authorList>
    </citation>
    <scope>NUCLEOTIDE SEQUENCE [LARGE SCALE GENOMIC DNA]</scope>
    <source>
        <strain evidence="7 8">22DIII</strain>
    </source>
</reference>
<name>A0A4R5X8M6_9MYCO</name>
<dbReference type="GO" id="GO:0005886">
    <property type="term" value="C:plasma membrane"/>
    <property type="evidence" value="ECO:0007669"/>
    <property type="project" value="UniProtKB-SubCell"/>
</dbReference>
<keyword evidence="4 6" id="KW-1133">Transmembrane helix</keyword>
<sequence length="413" mass="43313">MAKLGPRRQVVFAQAVGQLAVLASTPVLSRLVPVGELGQYQIALALALALQPVATLRVDFVLPGVTDDHRARRLVTRAHLSGLILLLVALSAGGIFWVLGRQQLALIACCAGVLTVAYSWLALDGGEFLRARRLRALAVRNLVSGLAAAVLQCVVAVFAPTAVMLTVAIVLARFAAVLLSRKARDSDRRDKQVAPTMTKGDSVDPYPIRRMAPAVGTSLLDTLIMQSLVVVPGAALGSEAAGYAGMSQRITTSPASLIVGGLSQVAQSHVAEALREPGGRALQALRPSIKHLTLVAVVLGFSVAVIAPHLVVPVLGAAWSPLEVLLPITAPALAMQIVSLPLVPVAMVLRAETALLRLNIFRFIAIVGGTALVAAASGELVPTIIWWSVTTALGYAGQLWIVIASARRHDRAN</sequence>
<evidence type="ECO:0000256" key="6">
    <source>
        <dbReference type="SAM" id="Phobius"/>
    </source>
</evidence>
<dbReference type="PANTHER" id="PTHR30250:SF11">
    <property type="entry name" value="O-ANTIGEN TRANSPORTER-RELATED"/>
    <property type="match status" value="1"/>
</dbReference>
<organism evidence="7 8">
    <name type="scientific">Mycolicibacterium obuense</name>
    <dbReference type="NCBI Taxonomy" id="1807"/>
    <lineage>
        <taxon>Bacteria</taxon>
        <taxon>Bacillati</taxon>
        <taxon>Actinomycetota</taxon>
        <taxon>Actinomycetes</taxon>
        <taxon>Mycobacteriales</taxon>
        <taxon>Mycobacteriaceae</taxon>
        <taxon>Mycolicibacterium</taxon>
    </lineage>
</organism>
<dbReference type="EMBL" id="SDLP01000002">
    <property type="protein sequence ID" value="TDL10059.1"/>
    <property type="molecule type" value="Genomic_DNA"/>
</dbReference>
<keyword evidence="5 6" id="KW-0472">Membrane</keyword>
<evidence type="ECO:0000256" key="5">
    <source>
        <dbReference type="ARBA" id="ARBA00023136"/>
    </source>
</evidence>
<evidence type="ECO:0000313" key="8">
    <source>
        <dbReference type="Proteomes" id="UP000294952"/>
    </source>
</evidence>
<feature type="transmembrane region" description="Helical" evidence="6">
    <location>
        <begin position="384"/>
        <end position="403"/>
    </location>
</feature>
<dbReference type="PANTHER" id="PTHR30250">
    <property type="entry name" value="PST FAMILY PREDICTED COLANIC ACID TRANSPORTER"/>
    <property type="match status" value="1"/>
</dbReference>
<gene>
    <name evidence="7" type="ORF">EUA04_08970</name>
</gene>
<dbReference type="InterPro" id="IPR050833">
    <property type="entry name" value="Poly_Biosynth_Transport"/>
</dbReference>
<feature type="transmembrane region" description="Helical" evidence="6">
    <location>
        <begin position="157"/>
        <end position="179"/>
    </location>
</feature>